<gene>
    <name evidence="2" type="ORF">KQX54_016876</name>
</gene>
<reference evidence="2 3" key="1">
    <citation type="journal article" date="2021" name="J. Hered.">
        <title>A chromosome-level genome assembly of the parasitoid wasp, Cotesia glomerata (Hymenoptera: Braconidae).</title>
        <authorList>
            <person name="Pinto B.J."/>
            <person name="Weis J.J."/>
            <person name="Gamble T."/>
            <person name="Ode P.J."/>
            <person name="Paul R."/>
            <person name="Zaspel J.M."/>
        </authorList>
    </citation>
    <scope>NUCLEOTIDE SEQUENCE [LARGE SCALE GENOMIC DNA]</scope>
    <source>
        <strain evidence="2">CgM1</strain>
    </source>
</reference>
<feature type="region of interest" description="Disordered" evidence="1">
    <location>
        <begin position="207"/>
        <end position="228"/>
    </location>
</feature>
<keyword evidence="3" id="KW-1185">Reference proteome</keyword>
<evidence type="ECO:0000313" key="2">
    <source>
        <dbReference type="EMBL" id="KAH0550018.1"/>
    </source>
</evidence>
<sequence length="521" mass="59872">MTMDDHSAGASQLSEEFDLKMAQKNKNIKSDSFTPKSTHKTRGRKTNAEKLLHDKNTRPLTPFMMKCSSSLDRRDIRSENLLLTIEQTKSILTDSHQESTLNNGISDHDNDIEESFKPEFDRMSTPNNKDLHNRSHDGSNISSSRSLENTIIETNNIGMLITCANCSKSLDVARKVEEENKELKLWITSIIGEFRKEFQDSLAEIKANQVQQPKSNRKSAERVHTQPKHLNPDAEKFLESMEHLKKPKPTAYKAETHSKTPKVINDQRLPKNTFIPRMNGSQDHRKTPETASYPKKHKQEQSATLTVNQHLPNVTQSSQNIKTYGTIRIHRQVERPGRLRADELESERKVRLFRRNNIVISEIQALKRVNNKIIVTLGSINIKKVIMAQKAKLKGSDVWVNDDYTPREAATQQWIESEAENEREQGKEAYTRYMKLWAKNAWWKWDDLKGNLMIMPFRIGVGESTGYTYCDWEGELQNNRNSQDKYVNAEGRILINLCEELGISIANGRIKGDEQGKVTFV</sequence>
<feature type="region of interest" description="Disordered" evidence="1">
    <location>
        <begin position="119"/>
        <end position="143"/>
    </location>
</feature>
<accession>A0AAV7IED3</accession>
<evidence type="ECO:0000256" key="1">
    <source>
        <dbReference type="SAM" id="MobiDB-lite"/>
    </source>
</evidence>
<name>A0AAV7IED3_COTGL</name>
<organism evidence="2 3">
    <name type="scientific">Cotesia glomerata</name>
    <name type="common">Lepidopteran parasitic wasp</name>
    <name type="synonym">Apanteles glomeratus</name>
    <dbReference type="NCBI Taxonomy" id="32391"/>
    <lineage>
        <taxon>Eukaryota</taxon>
        <taxon>Metazoa</taxon>
        <taxon>Ecdysozoa</taxon>
        <taxon>Arthropoda</taxon>
        <taxon>Hexapoda</taxon>
        <taxon>Insecta</taxon>
        <taxon>Pterygota</taxon>
        <taxon>Neoptera</taxon>
        <taxon>Endopterygota</taxon>
        <taxon>Hymenoptera</taxon>
        <taxon>Apocrita</taxon>
        <taxon>Ichneumonoidea</taxon>
        <taxon>Braconidae</taxon>
        <taxon>Microgastrinae</taxon>
        <taxon>Cotesia</taxon>
    </lineage>
</organism>
<feature type="region of interest" description="Disordered" evidence="1">
    <location>
        <begin position="273"/>
        <end position="301"/>
    </location>
</feature>
<dbReference type="EMBL" id="JAHXZJ010001864">
    <property type="protein sequence ID" value="KAH0550018.1"/>
    <property type="molecule type" value="Genomic_DNA"/>
</dbReference>
<dbReference type="AlphaFoldDB" id="A0AAV7IED3"/>
<evidence type="ECO:0000313" key="3">
    <source>
        <dbReference type="Proteomes" id="UP000826195"/>
    </source>
</evidence>
<feature type="compositionally biased region" description="Basic and acidic residues" evidence="1">
    <location>
        <begin position="218"/>
        <end position="228"/>
    </location>
</feature>
<feature type="region of interest" description="Disordered" evidence="1">
    <location>
        <begin position="25"/>
        <end position="48"/>
    </location>
</feature>
<protein>
    <submittedName>
        <fullName evidence="2">Uncharacterized protein</fullName>
    </submittedName>
</protein>
<comment type="caution">
    <text evidence="2">The sequence shown here is derived from an EMBL/GenBank/DDBJ whole genome shotgun (WGS) entry which is preliminary data.</text>
</comment>
<proteinExistence type="predicted"/>
<dbReference type="Proteomes" id="UP000826195">
    <property type="component" value="Unassembled WGS sequence"/>
</dbReference>